<evidence type="ECO:0000313" key="2">
    <source>
        <dbReference type="Proteomes" id="UP000033187"/>
    </source>
</evidence>
<reference evidence="1" key="1">
    <citation type="journal article" date="2015" name="Genome Announc.">
        <title>Complete Genome Sequences of Two Strains of Candidatus Filomicrobium marinum, a Methanesulfonate-Degrading Species.</title>
        <authorList>
            <person name="Henriques A.C."/>
            <person name="De Marco P."/>
        </authorList>
    </citation>
    <scope>NUCLEOTIDE SEQUENCE</scope>
    <source>
        <strain evidence="1">Berkeley</strain>
    </source>
</reference>
<dbReference type="AlphaFoldDB" id="A0A0D6JIG8"/>
<sequence>MIPTYTLTEQRCRNDTSIVKDEAVSRPQKTGQVAEHTVGGRLARLHNQQPGRVARRQRSEGYEVFG</sequence>
<dbReference type="KEGG" id="fiy:BN1229_v1_2857"/>
<organism evidence="1 2">
    <name type="scientific">Candidatus Filomicrobium marinum</name>
    <dbReference type="NCBI Taxonomy" id="1608628"/>
    <lineage>
        <taxon>Bacteria</taxon>
        <taxon>Pseudomonadati</taxon>
        <taxon>Pseudomonadota</taxon>
        <taxon>Alphaproteobacteria</taxon>
        <taxon>Hyphomicrobiales</taxon>
        <taxon>Hyphomicrobiaceae</taxon>
        <taxon>Filomicrobium</taxon>
    </lineage>
</organism>
<dbReference type="Proteomes" id="UP000033187">
    <property type="component" value="Chromosome 1"/>
</dbReference>
<accession>A0A0D6JIG8</accession>
<dbReference type="EMBL" id="LN829119">
    <property type="protein sequence ID" value="CPR20999.1"/>
    <property type="molecule type" value="Genomic_DNA"/>
</dbReference>
<proteinExistence type="predicted"/>
<gene>
    <name evidence="1" type="ORF">YBN1229_v1_2857</name>
</gene>
<evidence type="ECO:0000313" key="1">
    <source>
        <dbReference type="EMBL" id="CPR20999.1"/>
    </source>
</evidence>
<keyword evidence="2" id="KW-1185">Reference proteome</keyword>
<name>A0A0D6JIG8_9HYPH</name>
<protein>
    <submittedName>
        <fullName evidence="1">Uncharacterized protein</fullName>
    </submittedName>
</protein>